<evidence type="ECO:0000313" key="4">
    <source>
        <dbReference type="Proteomes" id="UP000509704"/>
    </source>
</evidence>
<organism evidence="3 4">
    <name type="scientific">Zygotorulaspora mrakii</name>
    <name type="common">Zygosaccharomyces mrakii</name>
    <dbReference type="NCBI Taxonomy" id="42260"/>
    <lineage>
        <taxon>Eukaryota</taxon>
        <taxon>Fungi</taxon>
        <taxon>Dikarya</taxon>
        <taxon>Ascomycota</taxon>
        <taxon>Saccharomycotina</taxon>
        <taxon>Saccharomycetes</taxon>
        <taxon>Saccharomycetales</taxon>
        <taxon>Saccharomycetaceae</taxon>
        <taxon>Zygotorulaspora</taxon>
    </lineage>
</organism>
<dbReference type="GeneID" id="59237664"/>
<dbReference type="Proteomes" id="UP000509704">
    <property type="component" value="Chromosome 6"/>
</dbReference>
<comment type="subcellular location">
    <subcellularLocation>
        <location evidence="1">Mitochondrion</location>
    </subcellularLocation>
</comment>
<dbReference type="KEGG" id="zmk:HG535_0F04180"/>
<dbReference type="InterPro" id="IPR017081">
    <property type="entry name" value="Ribosomal_mS35"/>
</dbReference>
<dbReference type="GO" id="GO:0032543">
    <property type="term" value="P:mitochondrial translation"/>
    <property type="evidence" value="ECO:0007669"/>
    <property type="project" value="UniProtKB-UniRule"/>
</dbReference>
<keyword evidence="1" id="KW-0687">Ribonucleoprotein</keyword>
<dbReference type="PIRSF" id="PIRSF036995">
    <property type="entry name" value="RSM24"/>
    <property type="match status" value="1"/>
</dbReference>
<dbReference type="RefSeq" id="XP_037145631.1">
    <property type="nucleotide sequence ID" value="XM_037289736.1"/>
</dbReference>
<comment type="function">
    <text evidence="1">Component of the mitochondrial ribosome (mitoribosome), a dedicated translation machinery responsible for the synthesis of mitochondrial genome-encoded proteins, including at least some of the essential transmembrane subunits of the mitochondrial respiratory chain. The mitoribosomes are attached to the mitochondrial inner membrane and translation products are cotranslationally integrated into the membrane.</text>
</comment>
<dbReference type="EMBL" id="CP058609">
    <property type="protein sequence ID" value="QLG73906.1"/>
    <property type="molecule type" value="Genomic_DNA"/>
</dbReference>
<dbReference type="GO" id="GO:0005763">
    <property type="term" value="C:mitochondrial small ribosomal subunit"/>
    <property type="evidence" value="ECO:0007669"/>
    <property type="project" value="UniProtKB-UniRule"/>
</dbReference>
<feature type="domain" description="Small ribosomal subunit protein mS35 mitochondrial conserved" evidence="2">
    <location>
        <begin position="186"/>
        <end position="313"/>
    </location>
</feature>
<evidence type="ECO:0000259" key="2">
    <source>
        <dbReference type="Pfam" id="PF10213"/>
    </source>
</evidence>
<evidence type="ECO:0000256" key="1">
    <source>
        <dbReference type="PIRNR" id="PIRNR036995"/>
    </source>
</evidence>
<sequence>MKNTQDRDSFEGGPQEIEVPQLKFISCLMMKRFLSLPVRHLNSSGAIKTVPASQIAKTSVISTTLYLEPSKWRGLPAEKIFQLFRERTVKLGAQYKPCQEELDALLSTSEETGVLKRDIKKIYYGGEKAAADIVGSSLADEYNPLTFKFDELPSQAQDLVAQHREQRFYNRLAAYELPLLAQYRQPYKRADPESHPLEYRFTTYLGEEHPNARKVSLQVKTTELALNNKERHKFQVLARTRYDSETDIFKMSSDKFPEAAQNTRYLNDVFQKLLKEAKDMTDDFSDISLDKRHTIAKNLRKKKHHYEFPEEWKRPEDAPREKINVIEELSKTYQV</sequence>
<keyword evidence="1" id="KW-0689">Ribosomal protein</keyword>
<evidence type="ECO:0000313" key="3">
    <source>
        <dbReference type="EMBL" id="QLG73906.1"/>
    </source>
</evidence>
<dbReference type="GO" id="GO:0003735">
    <property type="term" value="F:structural constituent of ribosome"/>
    <property type="evidence" value="ECO:0007669"/>
    <property type="project" value="UniProtKB-UniRule"/>
</dbReference>
<proteinExistence type="inferred from homology"/>
<keyword evidence="1" id="KW-0496">Mitochondrion</keyword>
<accession>A0A7H9B6G0</accession>
<dbReference type="PANTHER" id="PTHR13490:SF0">
    <property type="entry name" value="SMALL RIBOSOMAL SUBUNIT PROTEIN MS35"/>
    <property type="match status" value="1"/>
</dbReference>
<gene>
    <name evidence="3" type="ORF">HG535_0F04180</name>
</gene>
<protein>
    <recommendedName>
        <fullName evidence="1">Small ribosomal subunit protein mS35</fullName>
    </recommendedName>
    <alternativeName>
        <fullName evidence="1">37S ribosomal protein S24, mitochondrial</fullName>
    </alternativeName>
</protein>
<keyword evidence="4" id="KW-1185">Reference proteome</keyword>
<dbReference type="Pfam" id="PF10213">
    <property type="entry name" value="MRP-S28"/>
    <property type="match status" value="1"/>
</dbReference>
<dbReference type="InterPro" id="IPR039848">
    <property type="entry name" value="Ribosomal_mS35_mt"/>
</dbReference>
<dbReference type="OrthoDB" id="283424at2759"/>
<reference evidence="3 4" key="1">
    <citation type="submission" date="2020-07" db="EMBL/GenBank/DDBJ databases">
        <title>The yeast mating-type switching endonuclease HO is a domesticated member of an unorthodox homing genetic element family.</title>
        <authorList>
            <person name="Coughlan A.Y."/>
            <person name="Lombardi L."/>
            <person name="Braun-Galleani S."/>
            <person name="Martos A.R."/>
            <person name="Galeote V."/>
            <person name="Bigey F."/>
            <person name="Dequin S."/>
            <person name="Byrne K.P."/>
            <person name="Wolfe K.H."/>
        </authorList>
    </citation>
    <scope>NUCLEOTIDE SEQUENCE [LARGE SCALE GENOMIC DNA]</scope>
    <source>
        <strain evidence="3 4">NRRL Y-6702</strain>
    </source>
</reference>
<dbReference type="InterPro" id="IPR019349">
    <property type="entry name" value="Ribosomal_mS35_mit"/>
</dbReference>
<dbReference type="AlphaFoldDB" id="A0A7H9B6G0"/>
<dbReference type="PANTHER" id="PTHR13490">
    <property type="entry name" value="MITOCHONDRIAL 28S RIBOSOMAL PROTEIN S28"/>
    <property type="match status" value="1"/>
</dbReference>
<comment type="similarity">
    <text evidence="1">Belongs to the mitochondrion-specific ribosomal protein mS35 family.</text>
</comment>
<name>A0A7H9B6G0_ZYGMR</name>